<dbReference type="SMART" id="SM00454">
    <property type="entry name" value="SAM"/>
    <property type="match status" value="1"/>
</dbReference>
<dbReference type="Pfam" id="PF00536">
    <property type="entry name" value="SAM_1"/>
    <property type="match status" value="1"/>
</dbReference>
<evidence type="ECO:0000256" key="4">
    <source>
        <dbReference type="ARBA" id="ARBA00022801"/>
    </source>
</evidence>
<dbReference type="Gene3D" id="1.10.150.50">
    <property type="entry name" value="Transcription Factor, Ets-1"/>
    <property type="match status" value="1"/>
</dbReference>
<gene>
    <name evidence="6" type="ORF">CBRE1094_LOCUS41575</name>
</gene>
<dbReference type="GO" id="GO:0005737">
    <property type="term" value="C:cytoplasm"/>
    <property type="evidence" value="ECO:0007669"/>
    <property type="project" value="UniProtKB-SubCell"/>
</dbReference>
<dbReference type="InterPro" id="IPR001660">
    <property type="entry name" value="SAM"/>
</dbReference>
<dbReference type="GO" id="GO:0035591">
    <property type="term" value="F:signaling adaptor activity"/>
    <property type="evidence" value="ECO:0007669"/>
    <property type="project" value="InterPro"/>
</dbReference>
<proteinExistence type="predicted"/>
<name>A0A7S2NIP7_9EUKA</name>
<sequence length="191" mass="20335">MATLLRATRAAPRMMRAGAGRRMCTAVAEEVAEAGPFSPSKPHNQMFYAVCGVTYLFTLKWQAGDRKLAKEIAEHKAAHATEEPVVTTTEVVVEATPTPAAPSAVVAAVTAAAAPPTAGVAAWKVADVCAWLDTIELGEHGSAFKTHSINGKMLLALSDQDLYASLNIVSPLHRKKLLMEIASLRKAYLNP</sequence>
<dbReference type="InterPro" id="IPR013761">
    <property type="entry name" value="SAM/pointed_sf"/>
</dbReference>
<protein>
    <recommendedName>
        <fullName evidence="5">SAM domain-containing protein</fullName>
    </recommendedName>
</protein>
<evidence type="ECO:0000256" key="3">
    <source>
        <dbReference type="ARBA" id="ARBA00022737"/>
    </source>
</evidence>
<dbReference type="AlphaFoldDB" id="A0A7S2NIP7"/>
<organism evidence="6">
    <name type="scientific">Haptolina brevifila</name>
    <dbReference type="NCBI Taxonomy" id="156173"/>
    <lineage>
        <taxon>Eukaryota</taxon>
        <taxon>Haptista</taxon>
        <taxon>Haptophyta</taxon>
        <taxon>Prymnesiophyceae</taxon>
        <taxon>Prymnesiales</taxon>
        <taxon>Prymnesiaceae</taxon>
        <taxon>Haptolina</taxon>
    </lineage>
</organism>
<evidence type="ECO:0000256" key="1">
    <source>
        <dbReference type="ARBA" id="ARBA00004496"/>
    </source>
</evidence>
<dbReference type="GO" id="GO:0003953">
    <property type="term" value="F:NAD+ nucleosidase activity"/>
    <property type="evidence" value="ECO:0007669"/>
    <property type="project" value="InterPro"/>
</dbReference>
<dbReference type="EMBL" id="HBGU01076264">
    <property type="protein sequence ID" value="CAD9541176.1"/>
    <property type="molecule type" value="Transcribed_RNA"/>
</dbReference>
<dbReference type="PANTHER" id="PTHR22998:SF1">
    <property type="entry name" value="NAD(+) HYDROLASE SARM1"/>
    <property type="match status" value="1"/>
</dbReference>
<reference evidence="6" key="1">
    <citation type="submission" date="2021-01" db="EMBL/GenBank/DDBJ databases">
        <authorList>
            <person name="Corre E."/>
            <person name="Pelletier E."/>
            <person name="Niang G."/>
            <person name="Scheremetjew M."/>
            <person name="Finn R."/>
            <person name="Kale V."/>
            <person name="Holt S."/>
            <person name="Cochrane G."/>
            <person name="Meng A."/>
            <person name="Brown T."/>
            <person name="Cohen L."/>
        </authorList>
    </citation>
    <scope>NUCLEOTIDE SEQUENCE</scope>
    <source>
        <strain evidence="6">UTEX LB 985</strain>
    </source>
</reference>
<accession>A0A7S2NIP7</accession>
<dbReference type="GO" id="GO:0048678">
    <property type="term" value="P:response to axon injury"/>
    <property type="evidence" value="ECO:0007669"/>
    <property type="project" value="InterPro"/>
</dbReference>
<dbReference type="PROSITE" id="PS50105">
    <property type="entry name" value="SAM_DOMAIN"/>
    <property type="match status" value="1"/>
</dbReference>
<keyword evidence="4" id="KW-0378">Hydrolase</keyword>
<dbReference type="InterPro" id="IPR039184">
    <property type="entry name" value="SARM1"/>
</dbReference>
<dbReference type="PANTHER" id="PTHR22998">
    <property type="entry name" value="SARM1"/>
    <property type="match status" value="1"/>
</dbReference>
<evidence type="ECO:0000256" key="2">
    <source>
        <dbReference type="ARBA" id="ARBA00022490"/>
    </source>
</evidence>
<evidence type="ECO:0000259" key="5">
    <source>
        <dbReference type="PROSITE" id="PS50105"/>
    </source>
</evidence>
<keyword evidence="3" id="KW-0677">Repeat</keyword>
<evidence type="ECO:0000313" key="6">
    <source>
        <dbReference type="EMBL" id="CAD9541176.1"/>
    </source>
</evidence>
<keyword evidence="2" id="KW-0963">Cytoplasm</keyword>
<dbReference type="GO" id="GO:0034128">
    <property type="term" value="P:negative regulation of MyD88-independent toll-like receptor signaling pathway"/>
    <property type="evidence" value="ECO:0007669"/>
    <property type="project" value="InterPro"/>
</dbReference>
<dbReference type="SUPFAM" id="SSF47769">
    <property type="entry name" value="SAM/Pointed domain"/>
    <property type="match status" value="1"/>
</dbReference>
<comment type="subcellular location">
    <subcellularLocation>
        <location evidence="1">Cytoplasm</location>
    </subcellularLocation>
</comment>
<feature type="domain" description="SAM" evidence="5">
    <location>
        <begin position="123"/>
        <end position="187"/>
    </location>
</feature>